<name>A0ABR6P7J3_9SPIR</name>
<proteinExistence type="predicted"/>
<dbReference type="EMBL" id="JACHFA010000005">
    <property type="protein sequence ID" value="MBB6031970.1"/>
    <property type="molecule type" value="Genomic_DNA"/>
</dbReference>
<gene>
    <name evidence="1" type="ORF">HNR35_000973</name>
</gene>
<organism evidence="1 2">
    <name type="scientific">Borreliella spielmanii</name>
    <dbReference type="NCBI Taxonomy" id="88916"/>
    <lineage>
        <taxon>Bacteria</taxon>
        <taxon>Pseudomonadati</taxon>
        <taxon>Spirochaetota</taxon>
        <taxon>Spirochaetia</taxon>
        <taxon>Spirochaetales</taxon>
        <taxon>Borreliaceae</taxon>
        <taxon>Borreliella</taxon>
    </lineage>
</organism>
<reference evidence="1 2" key="1">
    <citation type="submission" date="2020-08" db="EMBL/GenBank/DDBJ databases">
        <title>Genomic Encyclopedia of Type Strains, Phase IV (KMG-IV): sequencing the most valuable type-strain genomes for metagenomic binning, comparative biology and taxonomic classification.</title>
        <authorList>
            <person name="Goeker M."/>
        </authorList>
    </citation>
    <scope>NUCLEOTIDE SEQUENCE [LARGE SCALE GENOMIC DNA]</scope>
    <source>
        <strain evidence="1 2">DSM 16813</strain>
    </source>
</reference>
<evidence type="ECO:0000313" key="1">
    <source>
        <dbReference type="EMBL" id="MBB6031970.1"/>
    </source>
</evidence>
<dbReference type="Proteomes" id="UP000566276">
    <property type="component" value="Unassembled WGS sequence"/>
</dbReference>
<accession>A0ABR6P7J3</accession>
<sequence length="68" mass="7782">MYVCFLLLNSCSADHDAETAIKKHINETKNANINEIKNLIEISKIPLNKNEMPTIEPESQKTVDIQRK</sequence>
<evidence type="ECO:0000313" key="2">
    <source>
        <dbReference type="Proteomes" id="UP000566276"/>
    </source>
</evidence>
<comment type="caution">
    <text evidence="1">The sequence shown here is derived from an EMBL/GenBank/DDBJ whole genome shotgun (WGS) entry which is preliminary data.</text>
</comment>
<keyword evidence="2" id="KW-1185">Reference proteome</keyword>
<evidence type="ECO:0008006" key="3">
    <source>
        <dbReference type="Google" id="ProtNLM"/>
    </source>
</evidence>
<dbReference type="RefSeq" id="WP_011703915.1">
    <property type="nucleotide sequence ID" value="NZ_JACHFA010000005.1"/>
</dbReference>
<protein>
    <recommendedName>
        <fullName evidence="3">Lipoprotein</fullName>
    </recommendedName>
</protein>